<dbReference type="Gene3D" id="3.40.50.300">
    <property type="entry name" value="P-loop containing nucleotide triphosphate hydrolases"/>
    <property type="match status" value="1"/>
</dbReference>
<dbReference type="EC" id="5.6.2.4" evidence="3"/>
<gene>
    <name evidence="5" type="ORF">EST38_g1909</name>
</gene>
<evidence type="ECO:0000259" key="4">
    <source>
        <dbReference type="PROSITE" id="PS51194"/>
    </source>
</evidence>
<dbReference type="GO" id="GO:0005737">
    <property type="term" value="C:cytoplasm"/>
    <property type="evidence" value="ECO:0007669"/>
    <property type="project" value="TreeGrafter"/>
</dbReference>
<comment type="caution">
    <text evidence="5">The sequence shown here is derived from an EMBL/GenBank/DDBJ whole genome shotgun (WGS) entry which is preliminary data.</text>
</comment>
<evidence type="ECO:0000313" key="6">
    <source>
        <dbReference type="Proteomes" id="UP000290288"/>
    </source>
</evidence>
<dbReference type="GO" id="GO:0005634">
    <property type="term" value="C:nucleus"/>
    <property type="evidence" value="ECO:0007669"/>
    <property type="project" value="TreeGrafter"/>
</dbReference>
<comment type="similarity">
    <text evidence="1">Belongs to the helicase family. RecQ subfamily.</text>
</comment>
<protein>
    <recommendedName>
        <fullName evidence="3">DNA 3'-5' helicase</fullName>
        <ecNumber evidence="3">5.6.2.4</ecNumber>
    </recommendedName>
</protein>
<sequence length="405" mass="45734">MTATLPNHMLKTVEKTVLNPNYRLTKATSNRKNITYATHVVVHKLEELRNYDCFLTRPYNPATQPKVLLFFDEKNLAGKVSAYLAKQLPPAEQAKNVVCHYNSDMSNAYLDQKHDGFTGAPGNCKVLCATSGLSQGVDFPHVDIVCSVGVPPSIVEALQHGGCGGRKAGSQSLFLVFYEPWACDILLDEYTAGDTNNPDRTCRIPLPLRPTRPERACYASLQFVQYWSCLRVFFGNHLNDTAHDALNFETKFCCPYHPTTEIFDLSALLPSPLFTQADYKIAQQAEKDAEKEKKAQARYRDPADRHKLDNLLIAWVDMIAQSPKCNHGYVNPEDILPFNIRKTLVWALPPSFGATNGLKSIVNGSDEWHSLWSTDILNIVREYDQQLAEEKKNRKNRIKPYKKPT</sequence>
<dbReference type="Proteomes" id="UP000290288">
    <property type="component" value="Unassembled WGS sequence"/>
</dbReference>
<evidence type="ECO:0000256" key="2">
    <source>
        <dbReference type="ARBA" id="ARBA00034617"/>
    </source>
</evidence>
<dbReference type="GO" id="GO:0043138">
    <property type="term" value="F:3'-5' DNA helicase activity"/>
    <property type="evidence" value="ECO:0007669"/>
    <property type="project" value="UniProtKB-EC"/>
</dbReference>
<keyword evidence="6" id="KW-1185">Reference proteome</keyword>
<name>A0A4Q2DUM8_9AGAR</name>
<dbReference type="STRING" id="2316362.A0A4Q2DUM8"/>
<proteinExistence type="inferred from homology"/>
<dbReference type="PANTHER" id="PTHR13710">
    <property type="entry name" value="DNA HELICASE RECQ FAMILY MEMBER"/>
    <property type="match status" value="1"/>
</dbReference>
<evidence type="ECO:0000313" key="5">
    <source>
        <dbReference type="EMBL" id="RXW23949.1"/>
    </source>
</evidence>
<dbReference type="OrthoDB" id="5952536at2759"/>
<dbReference type="InterPro" id="IPR027417">
    <property type="entry name" value="P-loop_NTPase"/>
</dbReference>
<dbReference type="GO" id="GO:0005694">
    <property type="term" value="C:chromosome"/>
    <property type="evidence" value="ECO:0007669"/>
    <property type="project" value="TreeGrafter"/>
</dbReference>
<dbReference type="Pfam" id="PF00271">
    <property type="entry name" value="Helicase_C"/>
    <property type="match status" value="1"/>
</dbReference>
<comment type="catalytic activity">
    <reaction evidence="2">
        <text>Couples ATP hydrolysis with the unwinding of duplex DNA by translocating in the 3'-5' direction.</text>
        <dbReference type="EC" id="5.6.2.4"/>
    </reaction>
</comment>
<dbReference type="PROSITE" id="PS51194">
    <property type="entry name" value="HELICASE_CTER"/>
    <property type="match status" value="1"/>
</dbReference>
<dbReference type="GO" id="GO:0000724">
    <property type="term" value="P:double-strand break repair via homologous recombination"/>
    <property type="evidence" value="ECO:0007669"/>
    <property type="project" value="TreeGrafter"/>
</dbReference>
<accession>A0A4Q2DUM8</accession>
<dbReference type="EMBL" id="SDEE01000029">
    <property type="protein sequence ID" value="RXW23949.1"/>
    <property type="molecule type" value="Genomic_DNA"/>
</dbReference>
<dbReference type="AlphaFoldDB" id="A0A4Q2DUM8"/>
<dbReference type="GO" id="GO:0009378">
    <property type="term" value="F:four-way junction helicase activity"/>
    <property type="evidence" value="ECO:0007669"/>
    <property type="project" value="TreeGrafter"/>
</dbReference>
<dbReference type="InterPro" id="IPR001650">
    <property type="entry name" value="Helicase_C-like"/>
</dbReference>
<dbReference type="SUPFAM" id="SSF52540">
    <property type="entry name" value="P-loop containing nucleoside triphosphate hydrolases"/>
    <property type="match status" value="1"/>
</dbReference>
<evidence type="ECO:0000256" key="1">
    <source>
        <dbReference type="ARBA" id="ARBA00005446"/>
    </source>
</evidence>
<dbReference type="PANTHER" id="PTHR13710:SF149">
    <property type="entry name" value="ATP-DEPENDENT DNA HELICASE TLH2"/>
    <property type="match status" value="1"/>
</dbReference>
<feature type="domain" description="Helicase C-terminal" evidence="4">
    <location>
        <begin position="40"/>
        <end position="212"/>
    </location>
</feature>
<organism evidence="5 6">
    <name type="scientific">Candolleomyces aberdarensis</name>
    <dbReference type="NCBI Taxonomy" id="2316362"/>
    <lineage>
        <taxon>Eukaryota</taxon>
        <taxon>Fungi</taxon>
        <taxon>Dikarya</taxon>
        <taxon>Basidiomycota</taxon>
        <taxon>Agaricomycotina</taxon>
        <taxon>Agaricomycetes</taxon>
        <taxon>Agaricomycetidae</taxon>
        <taxon>Agaricales</taxon>
        <taxon>Agaricineae</taxon>
        <taxon>Psathyrellaceae</taxon>
        <taxon>Candolleomyces</taxon>
    </lineage>
</organism>
<reference evidence="5 6" key="1">
    <citation type="submission" date="2019-01" db="EMBL/GenBank/DDBJ databases">
        <title>Draft genome sequence of Psathyrella aberdarensis IHI B618.</title>
        <authorList>
            <person name="Buettner E."/>
            <person name="Kellner H."/>
        </authorList>
    </citation>
    <scope>NUCLEOTIDE SEQUENCE [LARGE SCALE GENOMIC DNA]</scope>
    <source>
        <strain evidence="5 6">IHI B618</strain>
    </source>
</reference>
<evidence type="ECO:0000256" key="3">
    <source>
        <dbReference type="ARBA" id="ARBA00034808"/>
    </source>
</evidence>